<feature type="transmembrane region" description="Helical" evidence="1">
    <location>
        <begin position="52"/>
        <end position="73"/>
    </location>
</feature>
<organism evidence="2 3">
    <name type="scientific">Sediminibacillus dalangtanensis</name>
    <dbReference type="NCBI Taxonomy" id="2729421"/>
    <lineage>
        <taxon>Bacteria</taxon>
        <taxon>Bacillati</taxon>
        <taxon>Bacillota</taxon>
        <taxon>Bacilli</taxon>
        <taxon>Bacillales</taxon>
        <taxon>Bacillaceae</taxon>
        <taxon>Sediminibacillus</taxon>
    </lineage>
</organism>
<dbReference type="Proteomes" id="UP000665043">
    <property type="component" value="Chromosome"/>
</dbReference>
<keyword evidence="3" id="KW-1185">Reference proteome</keyword>
<protein>
    <recommendedName>
        <fullName evidence="4">DUF4178 domain-containing protein</fullName>
    </recommendedName>
</protein>
<dbReference type="RefSeq" id="WP_209365689.1">
    <property type="nucleotide sequence ID" value="NZ_CP046956.1"/>
</dbReference>
<reference evidence="2 3" key="1">
    <citation type="submission" date="2019-12" db="EMBL/GenBank/DDBJ databases">
        <title>The whole genome sequencing of a strain isolated from a Mars analog, Dalangtan Playa.</title>
        <authorList>
            <person name="Huang T."/>
        </authorList>
    </citation>
    <scope>NUCLEOTIDE SEQUENCE [LARGE SCALE GENOMIC DNA]</scope>
    <source>
        <strain evidence="2 3">DP4-553-S</strain>
    </source>
</reference>
<keyword evidence="1" id="KW-0472">Membrane</keyword>
<evidence type="ECO:0000313" key="3">
    <source>
        <dbReference type="Proteomes" id="UP000665043"/>
    </source>
</evidence>
<keyword evidence="1" id="KW-1133">Transmembrane helix</keyword>
<feature type="transmembrane region" description="Helical" evidence="1">
    <location>
        <begin position="155"/>
        <end position="174"/>
    </location>
</feature>
<dbReference type="EMBL" id="CP046956">
    <property type="protein sequence ID" value="QTN00557.1"/>
    <property type="molecule type" value="Genomic_DNA"/>
</dbReference>
<gene>
    <name evidence="2" type="ORF">ERJ70_15385</name>
</gene>
<feature type="transmembrane region" description="Helical" evidence="1">
    <location>
        <begin position="20"/>
        <end position="40"/>
    </location>
</feature>
<sequence length="387" mass="44824">MRNPLSKKIYRRMLLRDLFFGRLHSWILLLLYALLWKVLFTITKIGQLKTNVPLFMVIGAGLLFLLIYQVNLYRKQMKKAYLYNPDNYLEVHGSILEIYSSAEGRRHTLLLDDLIRLKENKQWYFLYFGDKTFFPILKSSNLSIDRLEKSKPLPFTVWMVVPALLLLITAFGVYNVGKNAVNFNGAQAWKLNELKTDTKIRLDNDDFFTAKLEGVMEDVKEKMDMEPNLMTNDLEIEFDRDGTITSIYMYLYGYDDEHLLQSGYLIYSEKPAGNKVTVHKQDWEGEGTETYNPANDFSIVINMLDNIDLEADIKNWEANHFGVLYKGIRNWGGNHEGIVYLDENGEHSFPAVSDWGIAGPSVSLYVPGKEEQITPIRYVYKPSSTIN</sequence>
<proteinExistence type="predicted"/>
<name>A0ABX7W0E6_9BACI</name>
<keyword evidence="1" id="KW-0812">Transmembrane</keyword>
<evidence type="ECO:0000256" key="1">
    <source>
        <dbReference type="SAM" id="Phobius"/>
    </source>
</evidence>
<evidence type="ECO:0000313" key="2">
    <source>
        <dbReference type="EMBL" id="QTN00557.1"/>
    </source>
</evidence>
<accession>A0ABX7W0E6</accession>
<evidence type="ECO:0008006" key="4">
    <source>
        <dbReference type="Google" id="ProtNLM"/>
    </source>
</evidence>